<feature type="domain" description="Enoyl reductase (ER)" evidence="1">
    <location>
        <begin position="19"/>
        <end position="348"/>
    </location>
</feature>
<dbReference type="HOGENOM" id="CLU_026673_3_4_1"/>
<dbReference type="InterPro" id="IPR013154">
    <property type="entry name" value="ADH-like_N"/>
</dbReference>
<dbReference type="Pfam" id="PF08240">
    <property type="entry name" value="ADH_N"/>
    <property type="match status" value="1"/>
</dbReference>
<dbReference type="GO" id="GO:0016491">
    <property type="term" value="F:oxidoreductase activity"/>
    <property type="evidence" value="ECO:0007669"/>
    <property type="project" value="InterPro"/>
</dbReference>
<dbReference type="Proteomes" id="UP000039046">
    <property type="component" value="Unassembled WGS sequence"/>
</dbReference>
<dbReference type="OrthoDB" id="9930022at2759"/>
<dbReference type="InterPro" id="IPR013149">
    <property type="entry name" value="ADH-like_C"/>
</dbReference>
<dbReference type="PANTHER" id="PTHR45033:SF2">
    <property type="entry name" value="ZINC-TYPE ALCOHOL DEHYDROGENASE-LIKE PROTEIN C1773.06C"/>
    <property type="match status" value="1"/>
</dbReference>
<dbReference type="CDD" id="cd08276">
    <property type="entry name" value="MDR7"/>
    <property type="match status" value="1"/>
</dbReference>
<dbReference type="InterPro" id="IPR052711">
    <property type="entry name" value="Zinc_ADH-like"/>
</dbReference>
<proteinExistence type="predicted"/>
<evidence type="ECO:0000259" key="1">
    <source>
        <dbReference type="SMART" id="SM00829"/>
    </source>
</evidence>
<reference evidence="2 3" key="1">
    <citation type="journal article" date="2015" name="Genome Announc.">
        <title>Draft Genome Sequence and Gene Annotation of the Entomopathogenic Fungus Verticillium hemipterigenum.</title>
        <authorList>
            <person name="Horn F."/>
            <person name="Habel A."/>
            <person name="Scharf D.H."/>
            <person name="Dworschak J."/>
            <person name="Brakhage A.A."/>
            <person name="Guthke R."/>
            <person name="Hertweck C."/>
            <person name="Linde J."/>
        </authorList>
    </citation>
    <scope>NUCLEOTIDE SEQUENCE [LARGE SCALE GENOMIC DNA]</scope>
</reference>
<dbReference type="AlphaFoldDB" id="A0A0A1T4K2"/>
<keyword evidence="3" id="KW-1185">Reference proteome</keyword>
<dbReference type="PANTHER" id="PTHR45033">
    <property type="match status" value="1"/>
</dbReference>
<dbReference type="Gene3D" id="3.40.50.720">
    <property type="entry name" value="NAD(P)-binding Rossmann-like Domain"/>
    <property type="match status" value="1"/>
</dbReference>
<dbReference type="Gene3D" id="3.90.180.10">
    <property type="entry name" value="Medium-chain alcohol dehydrogenases, catalytic domain"/>
    <property type="match status" value="1"/>
</dbReference>
<dbReference type="Pfam" id="PF00107">
    <property type="entry name" value="ADH_zinc_N"/>
    <property type="match status" value="1"/>
</dbReference>
<organism evidence="2 3">
    <name type="scientific">[Torrubiella] hemipterigena</name>
    <dbReference type="NCBI Taxonomy" id="1531966"/>
    <lineage>
        <taxon>Eukaryota</taxon>
        <taxon>Fungi</taxon>
        <taxon>Dikarya</taxon>
        <taxon>Ascomycota</taxon>
        <taxon>Pezizomycotina</taxon>
        <taxon>Sordariomycetes</taxon>
        <taxon>Hypocreomycetidae</taxon>
        <taxon>Hypocreales</taxon>
        <taxon>Clavicipitaceae</taxon>
        <taxon>Clavicipitaceae incertae sedis</taxon>
        <taxon>'Torrubiella' clade</taxon>
    </lineage>
</organism>
<dbReference type="EMBL" id="CDHN01000001">
    <property type="protein sequence ID" value="CEJ81217.1"/>
    <property type="molecule type" value="Genomic_DNA"/>
</dbReference>
<dbReference type="InterPro" id="IPR036291">
    <property type="entry name" value="NAD(P)-bd_dom_sf"/>
</dbReference>
<gene>
    <name evidence="2" type="ORF">VHEMI01359</name>
</gene>
<dbReference type="SUPFAM" id="SSF50129">
    <property type="entry name" value="GroES-like"/>
    <property type="match status" value="1"/>
</dbReference>
<accession>A0A0A1T4K2</accession>
<evidence type="ECO:0000313" key="3">
    <source>
        <dbReference type="Proteomes" id="UP000039046"/>
    </source>
</evidence>
<sequence>MSFELPKTVKQWNVTGTTGFDALQFSEQPLPQLGDSEVLVKLQGASLNYRDLIIPQGKYAFPTRENVIPGSDGAGEVVAVGRQVTRFKPGDKVVTLFSQAHIGGPSNLETLASGLGGALDGTLRNYGAFNENGLVRLPSNLTPIEGSTLSCAGLTAWNSLYGLSGSQLLPGQWVLTQGTGGVSIFALQFAKAAGARVIATTSSADKVQFLKDLGADHVINYKENPEWGVEAKRLTGGVGANHIVEVAGPASMKQSLEAIAVSGVITIIGFVGGFTEDQPGFIECLLRGCIARGTLVGSRTQMEEMCLAIEANPDKLRPVVDKKVFKLEQLKEAYEYQWAGKHVGKVCIEIE</sequence>
<dbReference type="SUPFAM" id="SSF51735">
    <property type="entry name" value="NAD(P)-binding Rossmann-fold domains"/>
    <property type="match status" value="1"/>
</dbReference>
<dbReference type="SMART" id="SM00829">
    <property type="entry name" value="PKS_ER"/>
    <property type="match status" value="1"/>
</dbReference>
<evidence type="ECO:0000313" key="2">
    <source>
        <dbReference type="EMBL" id="CEJ81217.1"/>
    </source>
</evidence>
<dbReference type="InterPro" id="IPR020843">
    <property type="entry name" value="ER"/>
</dbReference>
<dbReference type="STRING" id="1531966.A0A0A1T4K2"/>
<name>A0A0A1T4K2_9HYPO</name>
<dbReference type="InterPro" id="IPR011032">
    <property type="entry name" value="GroES-like_sf"/>
</dbReference>
<protein>
    <submittedName>
        <fullName evidence="2">Putative Alcohol dehydrogenase</fullName>
    </submittedName>
</protein>